<evidence type="ECO:0000259" key="8">
    <source>
        <dbReference type="Pfam" id="PF13190"/>
    </source>
</evidence>
<evidence type="ECO:0000256" key="1">
    <source>
        <dbReference type="ARBA" id="ARBA00004236"/>
    </source>
</evidence>
<evidence type="ECO:0000256" key="4">
    <source>
        <dbReference type="ARBA" id="ARBA00022989"/>
    </source>
</evidence>
<dbReference type="Proteomes" id="UP000198797">
    <property type="component" value="Unassembled WGS sequence"/>
</dbReference>
<evidence type="ECO:0000256" key="5">
    <source>
        <dbReference type="ARBA" id="ARBA00023136"/>
    </source>
</evidence>
<name>A0A1C5AI75_9ACTN</name>
<proteinExistence type="predicted"/>
<dbReference type="STRING" id="121616.GA0070216_117123"/>
<organism evidence="9 10">
    <name type="scientific">Micromonospora matsumotoense</name>
    <dbReference type="NCBI Taxonomy" id="121616"/>
    <lineage>
        <taxon>Bacteria</taxon>
        <taxon>Bacillati</taxon>
        <taxon>Actinomycetota</taxon>
        <taxon>Actinomycetes</taxon>
        <taxon>Micromonosporales</taxon>
        <taxon>Micromonosporaceae</taxon>
        <taxon>Micromonospora</taxon>
    </lineage>
</organism>
<dbReference type="AlphaFoldDB" id="A0A1C5AI75"/>
<keyword evidence="2" id="KW-1003">Cell membrane</keyword>
<dbReference type="GO" id="GO:0005886">
    <property type="term" value="C:plasma membrane"/>
    <property type="evidence" value="ECO:0007669"/>
    <property type="project" value="UniProtKB-SubCell"/>
</dbReference>
<keyword evidence="4 7" id="KW-1133">Transmembrane helix</keyword>
<evidence type="ECO:0000256" key="6">
    <source>
        <dbReference type="SAM" id="MobiDB-lite"/>
    </source>
</evidence>
<evidence type="ECO:0000256" key="2">
    <source>
        <dbReference type="ARBA" id="ARBA00022475"/>
    </source>
</evidence>
<keyword evidence="10" id="KW-1185">Reference proteome</keyword>
<reference evidence="10" key="1">
    <citation type="submission" date="2016-06" db="EMBL/GenBank/DDBJ databases">
        <authorList>
            <person name="Varghese N."/>
            <person name="Submissions Spin"/>
        </authorList>
    </citation>
    <scope>NUCLEOTIDE SEQUENCE [LARGE SCALE GENOMIC DNA]</scope>
    <source>
        <strain evidence="10">DSM 44100</strain>
    </source>
</reference>
<comment type="subcellular location">
    <subcellularLocation>
        <location evidence="1">Cell membrane</location>
    </subcellularLocation>
</comment>
<protein>
    <submittedName>
        <fullName evidence="9">Cobalt/nickel transport protein</fullName>
    </submittedName>
</protein>
<keyword evidence="3 7" id="KW-0812">Transmembrane</keyword>
<evidence type="ECO:0000256" key="7">
    <source>
        <dbReference type="SAM" id="Phobius"/>
    </source>
</evidence>
<feature type="transmembrane region" description="Helical" evidence="7">
    <location>
        <begin position="86"/>
        <end position="107"/>
    </location>
</feature>
<dbReference type="Pfam" id="PF13190">
    <property type="entry name" value="PDGLE"/>
    <property type="match status" value="1"/>
</dbReference>
<accession>A0A1C5AI75</accession>
<evidence type="ECO:0000256" key="3">
    <source>
        <dbReference type="ARBA" id="ARBA00022692"/>
    </source>
</evidence>
<gene>
    <name evidence="9" type="ORF">GA0070216_117123</name>
</gene>
<feature type="domain" description="PDGLE" evidence="8">
    <location>
        <begin position="7"/>
        <end position="109"/>
    </location>
</feature>
<sequence>MRKRSWGFVAAGLLVALLLAGVVSNYASSHPDGLDSSLLKGCTVNADDEITGGSCPAQRARDHELADSPLADYGIRGVDNGFLSTGLSGVVGVLLTFAVGGGLFWLLRRRPADTPGPDGRPAGHDDDRQPAGTVG</sequence>
<evidence type="ECO:0000313" key="9">
    <source>
        <dbReference type="EMBL" id="SCF44920.1"/>
    </source>
</evidence>
<dbReference type="RefSeq" id="WP_091251637.1">
    <property type="nucleotide sequence ID" value="NZ_CP192025.1"/>
</dbReference>
<dbReference type="InterPro" id="IPR025937">
    <property type="entry name" value="PDGLE_dom"/>
</dbReference>
<keyword evidence="5 7" id="KW-0472">Membrane</keyword>
<feature type="region of interest" description="Disordered" evidence="6">
    <location>
        <begin position="110"/>
        <end position="135"/>
    </location>
</feature>
<dbReference type="OrthoDB" id="4843785at2"/>
<dbReference type="CDD" id="cd12087">
    <property type="entry name" value="TM_EGFR-like"/>
    <property type="match status" value="1"/>
</dbReference>
<evidence type="ECO:0000313" key="10">
    <source>
        <dbReference type="Proteomes" id="UP000198797"/>
    </source>
</evidence>
<dbReference type="EMBL" id="FMCU01000017">
    <property type="protein sequence ID" value="SCF44920.1"/>
    <property type="molecule type" value="Genomic_DNA"/>
</dbReference>